<dbReference type="Gene3D" id="3.40.50.300">
    <property type="entry name" value="P-loop containing nucleotide triphosphate hydrolases"/>
    <property type="match status" value="1"/>
</dbReference>
<accession>A0ABT0NJQ4</accession>
<dbReference type="PANTHER" id="PTHR13696">
    <property type="entry name" value="P-LOOP CONTAINING NUCLEOSIDE TRIPHOSPHATE HYDROLASE"/>
    <property type="match status" value="1"/>
</dbReference>
<dbReference type="InterPro" id="IPR027417">
    <property type="entry name" value="P-loop_NTPase"/>
</dbReference>
<evidence type="ECO:0000313" key="2">
    <source>
        <dbReference type="EMBL" id="MCL3788480.1"/>
    </source>
</evidence>
<dbReference type="InterPro" id="IPR025669">
    <property type="entry name" value="AAA_dom"/>
</dbReference>
<feature type="domain" description="AAA" evidence="1">
    <location>
        <begin position="21"/>
        <end position="110"/>
    </location>
</feature>
<dbReference type="Pfam" id="PF13614">
    <property type="entry name" value="AAA_31"/>
    <property type="match status" value="1"/>
</dbReference>
<organism evidence="2 3">
    <name type="scientific">Ruminococcus bromii</name>
    <dbReference type="NCBI Taxonomy" id="40518"/>
    <lineage>
        <taxon>Bacteria</taxon>
        <taxon>Bacillati</taxon>
        <taxon>Bacillota</taxon>
        <taxon>Clostridia</taxon>
        <taxon>Eubacteriales</taxon>
        <taxon>Oscillospiraceae</taxon>
        <taxon>Ruminococcus</taxon>
    </lineage>
</organism>
<evidence type="ECO:0000313" key="3">
    <source>
        <dbReference type="Proteomes" id="UP001056693"/>
    </source>
</evidence>
<dbReference type="PANTHER" id="PTHR13696:SF98">
    <property type="entry name" value="PLASMID PARTITION PROTEIN A"/>
    <property type="match status" value="1"/>
</dbReference>
<dbReference type="InterPro" id="IPR050678">
    <property type="entry name" value="DNA_Partitioning_ATPase"/>
</dbReference>
<dbReference type="CDD" id="cd02042">
    <property type="entry name" value="ParAB_family"/>
    <property type="match status" value="1"/>
</dbReference>
<sequence>MREPDLNRRPSGYECEIYSFDYIPALSASLDGIPSYLAGKSDCKNILKKLLSADSFSEYDYILIDCSPAADLLVTNAIAAADKLLIPVQCDIMSYNKVNDILQQLVNTKNDTDVSKYILGILGTMYQKGTTHSKEIYDALKASYGDLVFNTTISHKTAAKNAVGYHRSSVKSNAKTNKLGQEYMSFVNEIIERMEG</sequence>
<protein>
    <submittedName>
        <fullName evidence="2">ParA family protein</fullName>
    </submittedName>
</protein>
<dbReference type="EMBL" id="SNUZ01000016">
    <property type="protein sequence ID" value="MCL3788480.1"/>
    <property type="molecule type" value="Genomic_DNA"/>
</dbReference>
<name>A0ABT0NJQ4_9FIRM</name>
<dbReference type="Proteomes" id="UP001056693">
    <property type="component" value="Unassembled WGS sequence"/>
</dbReference>
<evidence type="ECO:0000259" key="1">
    <source>
        <dbReference type="Pfam" id="PF13614"/>
    </source>
</evidence>
<gene>
    <name evidence="2" type="ORF">E2N93_10875</name>
</gene>
<proteinExistence type="predicted"/>
<reference evidence="2 3" key="1">
    <citation type="submission" date="2019-03" db="EMBL/GenBank/DDBJ databases">
        <authorList>
            <person name="Molinero N."/>
            <person name="Sanchez B."/>
            <person name="Walker A."/>
            <person name="Duncan S."/>
            <person name="Delgado S."/>
            <person name="Margolles A."/>
        </authorList>
    </citation>
    <scope>NUCLEOTIDE SEQUENCE [LARGE SCALE GENOMIC DNA]</scope>
    <source>
        <strain evidence="2 3">IPLA60002</strain>
    </source>
</reference>
<keyword evidence="3" id="KW-1185">Reference proteome</keyword>
<comment type="caution">
    <text evidence="2">The sequence shown here is derived from an EMBL/GenBank/DDBJ whole genome shotgun (WGS) entry which is preliminary data.</text>
</comment>
<dbReference type="SUPFAM" id="SSF52540">
    <property type="entry name" value="P-loop containing nucleoside triphosphate hydrolases"/>
    <property type="match status" value="1"/>
</dbReference>